<gene>
    <name evidence="2" type="ORF">SCLCIDRAFT_120343</name>
</gene>
<evidence type="ECO:0000256" key="1">
    <source>
        <dbReference type="SAM" id="MobiDB-lite"/>
    </source>
</evidence>
<dbReference type="InParanoid" id="A0A0C3AB34"/>
<accession>A0A0C3AB34</accession>
<dbReference type="HOGENOM" id="CLU_104307_1_0_1"/>
<evidence type="ECO:0000313" key="3">
    <source>
        <dbReference type="Proteomes" id="UP000053989"/>
    </source>
</evidence>
<feature type="region of interest" description="Disordered" evidence="1">
    <location>
        <begin position="65"/>
        <end position="105"/>
    </location>
</feature>
<proteinExistence type="predicted"/>
<organism evidence="2 3">
    <name type="scientific">Scleroderma citrinum Foug A</name>
    <dbReference type="NCBI Taxonomy" id="1036808"/>
    <lineage>
        <taxon>Eukaryota</taxon>
        <taxon>Fungi</taxon>
        <taxon>Dikarya</taxon>
        <taxon>Basidiomycota</taxon>
        <taxon>Agaricomycotina</taxon>
        <taxon>Agaricomycetes</taxon>
        <taxon>Agaricomycetidae</taxon>
        <taxon>Boletales</taxon>
        <taxon>Sclerodermatineae</taxon>
        <taxon>Sclerodermataceae</taxon>
        <taxon>Scleroderma</taxon>
    </lineage>
</organism>
<evidence type="ECO:0000313" key="2">
    <source>
        <dbReference type="EMBL" id="KIM62087.1"/>
    </source>
</evidence>
<dbReference type="Proteomes" id="UP000053989">
    <property type="component" value="Unassembled WGS sequence"/>
</dbReference>
<sequence length="157" mass="17472">SGSLKRRGTPRVSRAARRRLHLPRIDCPLDSFRRPAIFDQLPWIGTLDAPKSQGWDVADLSQIPLKDDFSSSTPASGPVRHRKTSLRSNPLASAPANLDPDSLSPHLFPFHDGPRCPKTPPPRVRFDPSRVTFHNLMPVFPHGVSSYTPILTRPDSD</sequence>
<keyword evidence="3" id="KW-1185">Reference proteome</keyword>
<dbReference type="AlphaFoldDB" id="A0A0C3AB34"/>
<dbReference type="OrthoDB" id="3204463at2759"/>
<dbReference type="EMBL" id="KN822045">
    <property type="protein sequence ID" value="KIM62087.1"/>
    <property type="molecule type" value="Genomic_DNA"/>
</dbReference>
<protein>
    <submittedName>
        <fullName evidence="2">Uncharacterized protein</fullName>
    </submittedName>
</protein>
<feature type="non-terminal residue" evidence="2">
    <location>
        <position position="1"/>
    </location>
</feature>
<reference evidence="3" key="2">
    <citation type="submission" date="2015-01" db="EMBL/GenBank/DDBJ databases">
        <title>Evolutionary Origins and Diversification of the Mycorrhizal Mutualists.</title>
        <authorList>
            <consortium name="DOE Joint Genome Institute"/>
            <consortium name="Mycorrhizal Genomics Consortium"/>
            <person name="Kohler A."/>
            <person name="Kuo A."/>
            <person name="Nagy L.G."/>
            <person name="Floudas D."/>
            <person name="Copeland A."/>
            <person name="Barry K.W."/>
            <person name="Cichocki N."/>
            <person name="Veneault-Fourrey C."/>
            <person name="LaButti K."/>
            <person name="Lindquist E.A."/>
            <person name="Lipzen A."/>
            <person name="Lundell T."/>
            <person name="Morin E."/>
            <person name="Murat C."/>
            <person name="Riley R."/>
            <person name="Ohm R."/>
            <person name="Sun H."/>
            <person name="Tunlid A."/>
            <person name="Henrissat B."/>
            <person name="Grigoriev I.V."/>
            <person name="Hibbett D.S."/>
            <person name="Martin F."/>
        </authorList>
    </citation>
    <scope>NUCLEOTIDE SEQUENCE [LARGE SCALE GENOMIC DNA]</scope>
    <source>
        <strain evidence="3">Foug A</strain>
    </source>
</reference>
<reference evidence="2 3" key="1">
    <citation type="submission" date="2014-04" db="EMBL/GenBank/DDBJ databases">
        <authorList>
            <consortium name="DOE Joint Genome Institute"/>
            <person name="Kuo A."/>
            <person name="Kohler A."/>
            <person name="Nagy L.G."/>
            <person name="Floudas D."/>
            <person name="Copeland A."/>
            <person name="Barry K.W."/>
            <person name="Cichocki N."/>
            <person name="Veneault-Fourrey C."/>
            <person name="LaButti K."/>
            <person name="Lindquist E.A."/>
            <person name="Lipzen A."/>
            <person name="Lundell T."/>
            <person name="Morin E."/>
            <person name="Murat C."/>
            <person name="Sun H."/>
            <person name="Tunlid A."/>
            <person name="Henrissat B."/>
            <person name="Grigoriev I.V."/>
            <person name="Hibbett D.S."/>
            <person name="Martin F."/>
            <person name="Nordberg H.P."/>
            <person name="Cantor M.N."/>
            <person name="Hua S.X."/>
        </authorList>
    </citation>
    <scope>NUCLEOTIDE SEQUENCE [LARGE SCALE GENOMIC DNA]</scope>
    <source>
        <strain evidence="2 3">Foug A</strain>
    </source>
</reference>
<name>A0A0C3AB34_9AGAM</name>